<accession>A0AAJ8LGM8</accession>
<feature type="region of interest" description="Disordered" evidence="2">
    <location>
        <begin position="96"/>
        <end position="119"/>
    </location>
</feature>
<evidence type="ECO:0000256" key="2">
    <source>
        <dbReference type="SAM" id="MobiDB-lite"/>
    </source>
</evidence>
<keyword evidence="1" id="KW-0175">Coiled coil</keyword>
<keyword evidence="4" id="KW-1185">Reference proteome</keyword>
<feature type="compositionally biased region" description="Acidic residues" evidence="2">
    <location>
        <begin position="188"/>
        <end position="203"/>
    </location>
</feature>
<reference evidence="3" key="1">
    <citation type="submission" date="2017-08" db="EMBL/GenBank/DDBJ databases">
        <authorList>
            <person name="Cuomo C."/>
            <person name="Billmyre B."/>
            <person name="Heitman J."/>
        </authorList>
    </citation>
    <scope>NUCLEOTIDE SEQUENCE</scope>
    <source>
        <strain evidence="3">CBS 12478</strain>
    </source>
</reference>
<proteinExistence type="predicted"/>
<evidence type="ECO:0000313" key="3">
    <source>
        <dbReference type="EMBL" id="WWD16995.1"/>
    </source>
</evidence>
<evidence type="ECO:0000256" key="1">
    <source>
        <dbReference type="SAM" id="Coils"/>
    </source>
</evidence>
<dbReference type="KEGG" id="ksn:43590423"/>
<dbReference type="Proteomes" id="UP000322225">
    <property type="component" value="Chromosome 3"/>
</dbReference>
<dbReference type="AlphaFoldDB" id="A0AAJ8LGM8"/>
<gene>
    <name evidence="3" type="ORF">CI109_101431</name>
</gene>
<dbReference type="EMBL" id="CP144053">
    <property type="protein sequence ID" value="WWD16995.1"/>
    <property type="molecule type" value="Genomic_DNA"/>
</dbReference>
<organism evidence="3 4">
    <name type="scientific">Kwoniella shandongensis</name>
    <dbReference type="NCBI Taxonomy" id="1734106"/>
    <lineage>
        <taxon>Eukaryota</taxon>
        <taxon>Fungi</taxon>
        <taxon>Dikarya</taxon>
        <taxon>Basidiomycota</taxon>
        <taxon>Agaricomycotina</taxon>
        <taxon>Tremellomycetes</taxon>
        <taxon>Tremellales</taxon>
        <taxon>Cryptococcaceae</taxon>
        <taxon>Kwoniella</taxon>
    </lineage>
</organism>
<feature type="region of interest" description="Disordered" evidence="2">
    <location>
        <begin position="134"/>
        <end position="212"/>
    </location>
</feature>
<feature type="compositionally biased region" description="Polar residues" evidence="2">
    <location>
        <begin position="461"/>
        <end position="481"/>
    </location>
</feature>
<evidence type="ECO:0000313" key="4">
    <source>
        <dbReference type="Proteomes" id="UP000322225"/>
    </source>
</evidence>
<reference evidence="3" key="2">
    <citation type="submission" date="2024-01" db="EMBL/GenBank/DDBJ databases">
        <title>Comparative genomics of Cryptococcus and Kwoniella reveals pathogenesis evolution and contrasting modes of karyotype evolution via chromosome fusion or intercentromeric recombination.</title>
        <authorList>
            <person name="Coelho M.A."/>
            <person name="David-Palma M."/>
            <person name="Shea T."/>
            <person name="Bowers K."/>
            <person name="McGinley-Smith S."/>
            <person name="Mohammad A.W."/>
            <person name="Gnirke A."/>
            <person name="Yurkov A.M."/>
            <person name="Nowrousian M."/>
            <person name="Sun S."/>
            <person name="Cuomo C.A."/>
            <person name="Heitman J."/>
        </authorList>
    </citation>
    <scope>NUCLEOTIDE SEQUENCE</scope>
    <source>
        <strain evidence="3">CBS 12478</strain>
    </source>
</reference>
<feature type="coiled-coil region" evidence="1">
    <location>
        <begin position="248"/>
        <end position="335"/>
    </location>
</feature>
<feature type="region of interest" description="Disordered" evidence="2">
    <location>
        <begin position="510"/>
        <end position="542"/>
    </location>
</feature>
<protein>
    <submittedName>
        <fullName evidence="3">Uncharacterized protein</fullName>
    </submittedName>
</protein>
<dbReference type="RefSeq" id="XP_031859479.2">
    <property type="nucleotide sequence ID" value="XM_032006266.2"/>
</dbReference>
<feature type="compositionally biased region" description="Acidic residues" evidence="2">
    <location>
        <begin position="149"/>
        <end position="168"/>
    </location>
</feature>
<sequence length="542" mass="61477">MLDSLRSTLARMEAVSKLADVGIRPKSKKSGNKWKGPGRLQSACDIASGNGAIRYYLEKLGGCEDRYKCEKWETIMGKKVKRLEIRGGGKDFMVTLGRGNEQVTEDNQQVRGEGEGEGSNSVLVVARSAWNPNLRHLPSPQIINSLLTNEEDEDRREPDDDEDDELYSEEGARSPTPHRATTSPDRSDADEDEEEEEEEEEEDVKNAHIRADGTAVNQLDSTLESLLNDTWSLMTERAYTISDDITILRSHNEELARIIERLRVENEDLGRKNRELEMKSRDLDDEKRILGRKNEELGAQLEFSQQECHKLQAKIEALEDGLQTVKTKAEEEKQTSRAQSALQGRKLDRLIESNRAKACQIVELSIVSNESSRLVEDLQGDLSKRNAANLKLEEEVMRTRESTRMQNEEIVALKAKLYAETSGFEDRWRWRQGQWEARLKKKDEEIDDLKHRLEAAKVESRSNLQQSLHTPMTPTEPSHATSAPALDLSTLDKKFLERIVEDVIQKRESGRNMSALSGCKSPDQGSCESPSLGKKRSFDQVE</sequence>
<name>A0AAJ8LGM8_9TREE</name>
<feature type="region of interest" description="Disordered" evidence="2">
    <location>
        <begin position="458"/>
        <end position="486"/>
    </location>
</feature>
<feature type="compositionally biased region" description="Polar residues" evidence="2">
    <location>
        <begin position="101"/>
        <end position="110"/>
    </location>
</feature>
<dbReference type="GeneID" id="43590423"/>